<evidence type="ECO:0000256" key="1">
    <source>
        <dbReference type="ARBA" id="ARBA00004533"/>
    </source>
</evidence>
<dbReference type="PIRSF" id="PIRSF026649">
    <property type="entry name" value="MsbB"/>
    <property type="match status" value="1"/>
</dbReference>
<evidence type="ECO:0000313" key="8">
    <source>
        <dbReference type="Proteomes" id="UP000285575"/>
    </source>
</evidence>
<proteinExistence type="predicted"/>
<dbReference type="GO" id="GO:0005886">
    <property type="term" value="C:plasma membrane"/>
    <property type="evidence" value="ECO:0007669"/>
    <property type="project" value="UniProtKB-SubCell"/>
</dbReference>
<evidence type="ECO:0000313" key="7">
    <source>
        <dbReference type="EMBL" id="RVU47665.1"/>
    </source>
</evidence>
<dbReference type="Pfam" id="PF03279">
    <property type="entry name" value="Lip_A_acyltrans"/>
    <property type="match status" value="1"/>
</dbReference>
<evidence type="ECO:0000256" key="6">
    <source>
        <dbReference type="ARBA" id="ARBA00023315"/>
    </source>
</evidence>
<evidence type="ECO:0000256" key="2">
    <source>
        <dbReference type="ARBA" id="ARBA00022475"/>
    </source>
</evidence>
<keyword evidence="5" id="KW-0472">Membrane</keyword>
<keyword evidence="2" id="KW-1003">Cell membrane</keyword>
<dbReference type="InterPro" id="IPR004960">
    <property type="entry name" value="LipA_acyltrans"/>
</dbReference>
<dbReference type="GO" id="GO:0009247">
    <property type="term" value="P:glycolipid biosynthetic process"/>
    <property type="evidence" value="ECO:0007669"/>
    <property type="project" value="UniProtKB-ARBA"/>
</dbReference>
<keyword evidence="3" id="KW-0997">Cell inner membrane</keyword>
<comment type="subcellular location">
    <subcellularLocation>
        <location evidence="1">Cell inner membrane</location>
    </subcellularLocation>
</comment>
<sequence>MSAPGFKQAAANGAARLALGLVWLLHWLPLPVLARVGQGLGLLLHSLGRARREVARRNIALCMPQLSVAEQHRLVREHFMWTGRSLLERGLLWHASAERLKRLIHVEGEVHLAERSDRPVMWLVPHFVGLEVAGAATQLFQSCMGCDIYTAQSNPVMDAAFHKGRARFGLALLFNRQQGAMPVVRAIKKGAAFFNASDMDFGLRDAAFVPFYGQPAATLLAPSRMAKSLGMLVQPLIAEMLPGGQGYRVKFMPAWEGWPSDDPEADAAAMNRFIEQQIATMPAQYFWVHKRFKTRPPGEPPVY</sequence>
<dbReference type="PANTHER" id="PTHR30606:SF9">
    <property type="entry name" value="LIPID A BIOSYNTHESIS LAUROYLTRANSFERASE"/>
    <property type="match status" value="1"/>
</dbReference>
<dbReference type="OrthoDB" id="9803456at2"/>
<name>A0A437RM62_9BURK</name>
<gene>
    <name evidence="7" type="ORF">EOE66_08025</name>
</gene>
<reference evidence="7 8" key="1">
    <citation type="submission" date="2019-01" db="EMBL/GenBank/DDBJ databases">
        <authorList>
            <person name="Chen W.-M."/>
        </authorList>
    </citation>
    <scope>NUCLEOTIDE SEQUENCE [LARGE SCALE GENOMIC DNA]</scope>
    <source>
        <strain evidence="7 8">KYPY4</strain>
    </source>
</reference>
<dbReference type="PANTHER" id="PTHR30606">
    <property type="entry name" value="LIPID A BIOSYNTHESIS LAUROYL ACYLTRANSFERASE"/>
    <property type="match status" value="1"/>
</dbReference>
<accession>A0A437RM62</accession>
<dbReference type="Proteomes" id="UP000285575">
    <property type="component" value="Unassembled WGS sequence"/>
</dbReference>
<keyword evidence="4 7" id="KW-0808">Transferase</keyword>
<dbReference type="CDD" id="cd07984">
    <property type="entry name" value="LPLAT_LABLAT-like"/>
    <property type="match status" value="1"/>
</dbReference>
<keyword evidence="6 7" id="KW-0012">Acyltransferase</keyword>
<dbReference type="EMBL" id="SACR01000002">
    <property type="protein sequence ID" value="RVU47665.1"/>
    <property type="molecule type" value="Genomic_DNA"/>
</dbReference>
<dbReference type="GO" id="GO:0016746">
    <property type="term" value="F:acyltransferase activity"/>
    <property type="evidence" value="ECO:0007669"/>
    <property type="project" value="UniProtKB-KW"/>
</dbReference>
<comment type="caution">
    <text evidence="7">The sequence shown here is derived from an EMBL/GenBank/DDBJ whole genome shotgun (WGS) entry which is preliminary data.</text>
</comment>
<evidence type="ECO:0000256" key="3">
    <source>
        <dbReference type="ARBA" id="ARBA00022519"/>
    </source>
</evidence>
<keyword evidence="8" id="KW-1185">Reference proteome</keyword>
<dbReference type="AlphaFoldDB" id="A0A437RM62"/>
<evidence type="ECO:0000256" key="5">
    <source>
        <dbReference type="ARBA" id="ARBA00023136"/>
    </source>
</evidence>
<dbReference type="RefSeq" id="WP_128228127.1">
    <property type="nucleotide sequence ID" value="NZ_SACR01000002.1"/>
</dbReference>
<evidence type="ECO:0000256" key="4">
    <source>
        <dbReference type="ARBA" id="ARBA00022679"/>
    </source>
</evidence>
<protein>
    <submittedName>
        <fullName evidence="7">Lipid A biosynthesis acyltransferase</fullName>
    </submittedName>
</protein>
<organism evidence="7 8">
    <name type="scientific">Rubrivivax rivuli</name>
    <dbReference type="NCBI Taxonomy" id="1862385"/>
    <lineage>
        <taxon>Bacteria</taxon>
        <taxon>Pseudomonadati</taxon>
        <taxon>Pseudomonadota</taxon>
        <taxon>Betaproteobacteria</taxon>
        <taxon>Burkholderiales</taxon>
        <taxon>Sphaerotilaceae</taxon>
        <taxon>Rubrivivax</taxon>
    </lineage>
</organism>